<evidence type="ECO:0000259" key="10">
    <source>
        <dbReference type="Pfam" id="PF01743"/>
    </source>
</evidence>
<dbReference type="InterPro" id="IPR052191">
    <property type="entry name" value="tRNA_ntf/polyA_polymerase_I"/>
</dbReference>
<dbReference type="InterPro" id="IPR010206">
    <property type="entry name" value="PolA_pol_I"/>
</dbReference>
<keyword evidence="3 7" id="KW-0547">Nucleotide-binding</keyword>
<dbReference type="InterPro" id="IPR002646">
    <property type="entry name" value="PolA_pol_head_dom"/>
</dbReference>
<evidence type="ECO:0000256" key="8">
    <source>
        <dbReference type="RuleBase" id="RU003953"/>
    </source>
</evidence>
<dbReference type="GO" id="GO:0006397">
    <property type="term" value="P:mRNA processing"/>
    <property type="evidence" value="ECO:0007669"/>
    <property type="project" value="UniProtKB-KW"/>
</dbReference>
<dbReference type="InterPro" id="IPR032828">
    <property type="entry name" value="PolyA_RNA-bd"/>
</dbReference>
<evidence type="ECO:0000256" key="2">
    <source>
        <dbReference type="ARBA" id="ARBA00022679"/>
    </source>
</evidence>
<feature type="active site" evidence="7">
    <location>
        <position position="172"/>
    </location>
</feature>
<dbReference type="HAMAP" id="MF_00957">
    <property type="entry name" value="PolyA_pol"/>
    <property type="match status" value="1"/>
</dbReference>
<keyword evidence="1 7" id="KW-0507">mRNA processing</keyword>
<name>A0A1X9NAM8_9GAMM</name>
<dbReference type="SUPFAM" id="SSF81301">
    <property type="entry name" value="Nucleotidyltransferase"/>
    <property type="match status" value="1"/>
</dbReference>
<evidence type="ECO:0000259" key="11">
    <source>
        <dbReference type="Pfam" id="PF12626"/>
    </source>
</evidence>
<dbReference type="Pfam" id="PF12627">
    <property type="entry name" value="PolyA_pol_RNAbd"/>
    <property type="match status" value="1"/>
</dbReference>
<keyword evidence="5 7" id="KW-0694">RNA-binding</keyword>
<evidence type="ECO:0000256" key="5">
    <source>
        <dbReference type="ARBA" id="ARBA00022884"/>
    </source>
</evidence>
<dbReference type="NCBIfam" id="TIGR01942">
    <property type="entry name" value="pcnB"/>
    <property type="match status" value="1"/>
</dbReference>
<organism evidence="13 14">
    <name type="scientific">Oceanicoccus sagamiensis</name>
    <dbReference type="NCBI Taxonomy" id="716816"/>
    <lineage>
        <taxon>Bacteria</taxon>
        <taxon>Pseudomonadati</taxon>
        <taxon>Pseudomonadota</taxon>
        <taxon>Gammaproteobacteria</taxon>
        <taxon>Cellvibrionales</taxon>
        <taxon>Spongiibacteraceae</taxon>
        <taxon>Oceanicoccus</taxon>
    </lineage>
</organism>
<feature type="active site" evidence="7">
    <location>
        <position position="85"/>
    </location>
</feature>
<evidence type="ECO:0000256" key="4">
    <source>
        <dbReference type="ARBA" id="ARBA00022840"/>
    </source>
</evidence>
<dbReference type="FunFam" id="3.30.460.10:FF:000035">
    <property type="entry name" value="Poly(A) polymerase I"/>
    <property type="match status" value="1"/>
</dbReference>
<comment type="similarity">
    <text evidence="7 8">Belongs to the tRNA nucleotidyltransferase/poly(A) polymerase family.</text>
</comment>
<proteinExistence type="inferred from homology"/>
<dbReference type="SUPFAM" id="SSF81891">
    <property type="entry name" value="Poly A polymerase C-terminal region-like"/>
    <property type="match status" value="1"/>
</dbReference>
<feature type="domain" description="Polymerase A arginine-rich C-terminal" evidence="11">
    <location>
        <begin position="344"/>
        <end position="458"/>
    </location>
</feature>
<keyword evidence="2 7" id="KW-0808">Transferase</keyword>
<dbReference type="EMBL" id="CP019343">
    <property type="protein sequence ID" value="ARN73492.1"/>
    <property type="molecule type" value="Genomic_DNA"/>
</dbReference>
<comment type="function">
    <text evidence="7">Adds poly(A) tail to the 3' end of many RNAs, which usually targets these RNAs for decay. Plays a significant role in the global control of gene expression, through influencing the rate of transcript degradation, and in the general RNA quality control.</text>
</comment>
<dbReference type="Gene3D" id="3.30.460.10">
    <property type="entry name" value="Beta Polymerase, domain 2"/>
    <property type="match status" value="1"/>
</dbReference>
<dbReference type="PANTHER" id="PTHR43051">
    <property type="entry name" value="POLYNUCLEOTIDE ADENYLYLTRANSFERASE FAMILY PROTEIN"/>
    <property type="match status" value="1"/>
</dbReference>
<comment type="catalytic activity">
    <reaction evidence="7">
        <text>RNA(n) + ATP = RNA(n)-3'-adenine ribonucleotide + diphosphate</text>
        <dbReference type="Rhea" id="RHEA:11332"/>
        <dbReference type="Rhea" id="RHEA-COMP:14527"/>
        <dbReference type="Rhea" id="RHEA-COMP:17347"/>
        <dbReference type="ChEBI" id="CHEBI:30616"/>
        <dbReference type="ChEBI" id="CHEBI:33019"/>
        <dbReference type="ChEBI" id="CHEBI:140395"/>
        <dbReference type="ChEBI" id="CHEBI:173115"/>
        <dbReference type="EC" id="2.7.7.19"/>
    </reaction>
</comment>
<dbReference type="GO" id="GO:0043633">
    <property type="term" value="P:polyadenylation-dependent RNA catabolic process"/>
    <property type="evidence" value="ECO:0007669"/>
    <property type="project" value="InterPro"/>
</dbReference>
<feature type="domain" description="tRNA nucleotidyltransferase/poly(A) polymerase RNA and SrmB- binding" evidence="12">
    <location>
        <begin position="230"/>
        <end position="290"/>
    </location>
</feature>
<feature type="compositionally biased region" description="Basic residues" evidence="9">
    <location>
        <begin position="449"/>
        <end position="460"/>
    </location>
</feature>
<dbReference type="OrthoDB" id="9805698at2"/>
<sequence>MAKLFSNAIERVKGVLGKSTGSSDIDPNSIDPHIIPRDQHSISRKHISDAALRVMSTLRKAGYEGFLVGGGVRDLLLGGRPKDFDIATDATPEQVNKLFRNSRIIGRRFKIVHVRFGREVIEVTTFRGTHEQTEESTRGKRPKNQQSARSQNGMLLRDNVFGTVEEDAIRRDLTINALYYTTADFAIYDYTHGLKDLENKVIRVIGDPETRYREDPVRMLRVVRFAAKLGFTIEPKTAAPIYDLAPSLADIPAARMFDEVLKLFMSGRGVDVYNLMQEFGLFEPLFPQIQHSLEQEHYQRLVLQALKNTDARIQQGKPVTPAFIYAALLWPAVSERQQQLLKEGVPAVPAMHQAAQEVVSRQQQSTSIPKRFGMPMREIWDMQLRLPRRGGRKAEQLMENRRFRAAYDFLLLREQAGEETDNLGQWWTDYQNRSPDQRAAMTEKLQDKRSKRRRPRKKPRQSSGSDSQFTE</sequence>
<dbReference type="GO" id="GO:0005524">
    <property type="term" value="F:ATP binding"/>
    <property type="evidence" value="ECO:0007669"/>
    <property type="project" value="UniProtKB-UniRule"/>
</dbReference>
<dbReference type="STRING" id="716816.BST96_04795"/>
<dbReference type="Pfam" id="PF12626">
    <property type="entry name" value="PolyA_pol_arg_C"/>
    <property type="match status" value="1"/>
</dbReference>
<feature type="active site" evidence="7">
    <location>
        <position position="83"/>
    </location>
</feature>
<dbReference type="PANTHER" id="PTHR43051:SF1">
    <property type="entry name" value="POLYNUCLEOTIDE ADENYLYLTRANSFERASE FAMILY PROTEIN"/>
    <property type="match status" value="1"/>
</dbReference>
<dbReference type="EC" id="2.7.7.19" evidence="7"/>
<evidence type="ECO:0000256" key="1">
    <source>
        <dbReference type="ARBA" id="ARBA00022664"/>
    </source>
</evidence>
<keyword evidence="4 7" id="KW-0067">ATP-binding</keyword>
<dbReference type="GO" id="GO:0003723">
    <property type="term" value="F:RNA binding"/>
    <property type="evidence" value="ECO:0007669"/>
    <property type="project" value="UniProtKB-UniRule"/>
</dbReference>
<dbReference type="Proteomes" id="UP000193450">
    <property type="component" value="Chromosome"/>
</dbReference>
<feature type="region of interest" description="Disordered" evidence="9">
    <location>
        <begin position="428"/>
        <end position="471"/>
    </location>
</feature>
<dbReference type="InterPro" id="IPR043519">
    <property type="entry name" value="NT_sf"/>
</dbReference>
<dbReference type="Pfam" id="PF01743">
    <property type="entry name" value="PolyA_pol"/>
    <property type="match status" value="1"/>
</dbReference>
<dbReference type="RefSeq" id="WP_085757603.1">
    <property type="nucleotide sequence ID" value="NZ_CP019343.1"/>
</dbReference>
<evidence type="ECO:0000313" key="14">
    <source>
        <dbReference type="Proteomes" id="UP000193450"/>
    </source>
</evidence>
<feature type="region of interest" description="Disordered" evidence="9">
    <location>
        <begin position="127"/>
        <end position="152"/>
    </location>
</feature>
<dbReference type="GO" id="GO:1990817">
    <property type="term" value="F:poly(A) RNA polymerase activity"/>
    <property type="evidence" value="ECO:0007669"/>
    <property type="project" value="UniProtKB-UniRule"/>
</dbReference>
<dbReference type="AlphaFoldDB" id="A0A1X9NAM8"/>
<feature type="compositionally biased region" description="Basic and acidic residues" evidence="9">
    <location>
        <begin position="128"/>
        <end position="138"/>
    </location>
</feature>
<dbReference type="InterPro" id="IPR025866">
    <property type="entry name" value="PolyA_pol_arg_C_dom"/>
</dbReference>
<dbReference type="CDD" id="cd05398">
    <property type="entry name" value="NT_ClassII-CCAase"/>
    <property type="match status" value="1"/>
</dbReference>
<feature type="domain" description="Poly A polymerase head" evidence="10">
    <location>
        <begin position="66"/>
        <end position="203"/>
    </location>
</feature>
<dbReference type="KEGG" id="osg:BST96_04795"/>
<dbReference type="Gene3D" id="1.10.3090.10">
    <property type="entry name" value="cca-adding enzyme, domain 2"/>
    <property type="match status" value="1"/>
</dbReference>
<keyword evidence="14" id="KW-1185">Reference proteome</keyword>
<protein>
    <recommendedName>
        <fullName evidence="7">Poly(A) polymerase I</fullName>
        <shortName evidence="7">PAP I</shortName>
        <ecNumber evidence="7">2.7.7.19</ecNumber>
    </recommendedName>
</protein>
<evidence type="ECO:0000313" key="13">
    <source>
        <dbReference type="EMBL" id="ARN73492.1"/>
    </source>
</evidence>
<evidence type="ECO:0000256" key="6">
    <source>
        <dbReference type="ARBA" id="ARBA00023163"/>
    </source>
</evidence>
<evidence type="ECO:0000256" key="9">
    <source>
        <dbReference type="SAM" id="MobiDB-lite"/>
    </source>
</evidence>
<reference evidence="13 14" key="1">
    <citation type="submission" date="2016-11" db="EMBL/GenBank/DDBJ databases">
        <title>Trade-off between light-utilization and light-protection in marine flavobacteria.</title>
        <authorList>
            <person name="Kumagai Y."/>
        </authorList>
    </citation>
    <scope>NUCLEOTIDE SEQUENCE [LARGE SCALE GENOMIC DNA]</scope>
    <source>
        <strain evidence="13 14">NBRC 107125</strain>
    </source>
</reference>
<evidence type="ECO:0000259" key="12">
    <source>
        <dbReference type="Pfam" id="PF12627"/>
    </source>
</evidence>
<gene>
    <name evidence="7" type="primary">pcnB</name>
    <name evidence="13" type="ORF">BST96_04795</name>
</gene>
<keyword evidence="6 7" id="KW-0804">Transcription</keyword>
<evidence type="ECO:0000256" key="7">
    <source>
        <dbReference type="HAMAP-Rule" id="MF_00957"/>
    </source>
</evidence>
<evidence type="ECO:0000256" key="3">
    <source>
        <dbReference type="ARBA" id="ARBA00022741"/>
    </source>
</evidence>
<accession>A0A1X9NAM8</accession>